<keyword evidence="2" id="KW-0472">Membrane</keyword>
<dbReference type="NCBIfam" id="TIGR02830">
    <property type="entry name" value="spore_III_AG"/>
    <property type="match status" value="1"/>
</dbReference>
<name>A0A6C0FUC0_9BACL</name>
<dbReference type="RefSeq" id="WP_162356665.1">
    <property type="nucleotide sequence ID" value="NZ_CP048209.1"/>
</dbReference>
<evidence type="ECO:0000313" key="3">
    <source>
        <dbReference type="EMBL" id="QHT60437.1"/>
    </source>
</evidence>
<feature type="region of interest" description="Disordered" evidence="1">
    <location>
        <begin position="55"/>
        <end position="85"/>
    </location>
</feature>
<protein>
    <submittedName>
        <fullName evidence="3">Stage III sporulation protein AG</fullName>
    </submittedName>
</protein>
<sequence>MAKWLDGLESMWSGKGKGEPKRGRSLRWLLVIGVVGAVLMLLNSILSFQKVPEKQGDQQTQAQPGASQDQQAFLGGGDKPSGSSFAAIEQPLENRLKEILETIVGVGPVDVMVTVDSTEEVVVQLNEEETQQITNETDKNGGKRSITSITKKGQVVLYDTSGDSSPIITKRIQPKIRGVLIVAQGAENGTVRRLIIDAVEKGLNVAVNRISVIPRKQQ</sequence>
<feature type="transmembrane region" description="Helical" evidence="2">
    <location>
        <begin position="26"/>
        <end position="46"/>
    </location>
</feature>
<keyword evidence="4" id="KW-1185">Reference proteome</keyword>
<reference evidence="3 4" key="1">
    <citation type="submission" date="2020-01" db="EMBL/GenBank/DDBJ databases">
        <title>Paenibacillus sp. nov., isolated from tomato rhizosphere.</title>
        <authorList>
            <person name="Weon H.-Y."/>
            <person name="Lee S.A."/>
        </authorList>
    </citation>
    <scope>NUCLEOTIDE SEQUENCE [LARGE SCALE GENOMIC DNA]</scope>
    <source>
        <strain evidence="3 4">12200R-189</strain>
    </source>
</reference>
<dbReference type="AlphaFoldDB" id="A0A6C0FUC0"/>
<feature type="compositionally biased region" description="Polar residues" evidence="1">
    <location>
        <begin position="57"/>
        <end position="71"/>
    </location>
</feature>
<dbReference type="InterPro" id="IPR014195">
    <property type="entry name" value="Spore_III_AG"/>
</dbReference>
<dbReference type="Proteomes" id="UP000476064">
    <property type="component" value="Chromosome"/>
</dbReference>
<evidence type="ECO:0000256" key="1">
    <source>
        <dbReference type="SAM" id="MobiDB-lite"/>
    </source>
</evidence>
<proteinExistence type="predicted"/>
<keyword evidence="2" id="KW-1133">Transmembrane helix</keyword>
<evidence type="ECO:0000256" key="2">
    <source>
        <dbReference type="SAM" id="Phobius"/>
    </source>
</evidence>
<evidence type="ECO:0000313" key="4">
    <source>
        <dbReference type="Proteomes" id="UP000476064"/>
    </source>
</evidence>
<organism evidence="3 4">
    <name type="scientific">Paenibacillus lycopersici</name>
    <dbReference type="NCBI Taxonomy" id="2704462"/>
    <lineage>
        <taxon>Bacteria</taxon>
        <taxon>Bacillati</taxon>
        <taxon>Bacillota</taxon>
        <taxon>Bacilli</taxon>
        <taxon>Bacillales</taxon>
        <taxon>Paenibacillaceae</taxon>
        <taxon>Paenibacillus</taxon>
    </lineage>
</organism>
<keyword evidence="2" id="KW-0812">Transmembrane</keyword>
<gene>
    <name evidence="3" type="primary">spoIIIAG</name>
    <name evidence="3" type="ORF">GXP70_11175</name>
</gene>
<dbReference type="KEGG" id="plyc:GXP70_11175"/>
<dbReference type="EMBL" id="CP048209">
    <property type="protein sequence ID" value="QHT60437.1"/>
    <property type="molecule type" value="Genomic_DNA"/>
</dbReference>
<accession>A0A6C0FUC0</accession>